<evidence type="ECO:0000256" key="6">
    <source>
        <dbReference type="ARBA" id="ARBA00023136"/>
    </source>
</evidence>
<dbReference type="Proteomes" id="UP000032809">
    <property type="component" value="Chromosome I"/>
</dbReference>
<name>A0A0C7NRX6_DEFTU</name>
<dbReference type="NCBIfam" id="TIGR00546">
    <property type="entry name" value="lnt"/>
    <property type="match status" value="1"/>
</dbReference>
<organism evidence="10 11">
    <name type="scientific">Defluviitoga tunisiensis</name>
    <dbReference type="NCBI Taxonomy" id="1006576"/>
    <lineage>
        <taxon>Bacteria</taxon>
        <taxon>Thermotogati</taxon>
        <taxon>Thermotogota</taxon>
        <taxon>Thermotogae</taxon>
        <taxon>Petrotogales</taxon>
        <taxon>Petrotogaceae</taxon>
        <taxon>Defluviitoga</taxon>
    </lineage>
</organism>
<comment type="function">
    <text evidence="8">Catalyzes the phospholipid dependent N-acylation of the N-terminal cysteine of apolipoprotein, the last step in lipoprotein maturation.</text>
</comment>
<feature type="transmembrane region" description="Helical" evidence="8">
    <location>
        <begin position="194"/>
        <end position="212"/>
    </location>
</feature>
<feature type="transmembrane region" description="Helical" evidence="8">
    <location>
        <begin position="86"/>
        <end position="107"/>
    </location>
</feature>
<keyword evidence="10" id="KW-0449">Lipoprotein</keyword>
<dbReference type="GO" id="GO:0005886">
    <property type="term" value="C:plasma membrane"/>
    <property type="evidence" value="ECO:0007669"/>
    <property type="project" value="UniProtKB-SubCell"/>
</dbReference>
<reference evidence="11" key="1">
    <citation type="submission" date="2014-11" db="EMBL/GenBank/DDBJ databases">
        <authorList>
            <person name="Wibberg D."/>
        </authorList>
    </citation>
    <scope>NUCLEOTIDE SEQUENCE [LARGE SCALE GENOMIC DNA]</scope>
    <source>
        <strain evidence="11">L3</strain>
    </source>
</reference>
<dbReference type="PANTHER" id="PTHR38686:SF1">
    <property type="entry name" value="APOLIPOPROTEIN N-ACYLTRANSFERASE"/>
    <property type="match status" value="1"/>
</dbReference>
<dbReference type="GO" id="GO:0016410">
    <property type="term" value="F:N-acyltransferase activity"/>
    <property type="evidence" value="ECO:0007669"/>
    <property type="project" value="UniProtKB-UniRule"/>
</dbReference>
<dbReference type="Gene3D" id="3.60.110.10">
    <property type="entry name" value="Carbon-nitrogen hydrolase"/>
    <property type="match status" value="1"/>
</dbReference>
<comment type="catalytic activity">
    <reaction evidence="8">
        <text>N-terminal S-1,2-diacyl-sn-glyceryl-L-cysteinyl-[lipoprotein] + a glycerophospholipid = N-acyl-S-1,2-diacyl-sn-glyceryl-L-cysteinyl-[lipoprotein] + a 2-acyl-sn-glycero-3-phospholipid + H(+)</text>
        <dbReference type="Rhea" id="RHEA:48228"/>
        <dbReference type="Rhea" id="RHEA-COMP:14681"/>
        <dbReference type="Rhea" id="RHEA-COMP:14684"/>
        <dbReference type="ChEBI" id="CHEBI:15378"/>
        <dbReference type="ChEBI" id="CHEBI:136912"/>
        <dbReference type="ChEBI" id="CHEBI:140656"/>
        <dbReference type="ChEBI" id="CHEBI:140657"/>
        <dbReference type="ChEBI" id="CHEBI:140660"/>
        <dbReference type="EC" id="2.3.1.269"/>
    </reaction>
</comment>
<proteinExistence type="inferred from homology"/>
<dbReference type="EMBL" id="LN824141">
    <property type="protein sequence ID" value="CEP78607.1"/>
    <property type="molecule type" value="Genomic_DNA"/>
</dbReference>
<keyword evidence="3 8" id="KW-0808">Transferase</keyword>
<evidence type="ECO:0000259" key="9">
    <source>
        <dbReference type="PROSITE" id="PS50263"/>
    </source>
</evidence>
<dbReference type="Pfam" id="PF00795">
    <property type="entry name" value="CN_hydrolase"/>
    <property type="match status" value="1"/>
</dbReference>
<dbReference type="InterPro" id="IPR003010">
    <property type="entry name" value="C-N_Hydrolase"/>
</dbReference>
<evidence type="ECO:0000256" key="1">
    <source>
        <dbReference type="ARBA" id="ARBA00004651"/>
    </source>
</evidence>
<dbReference type="PANTHER" id="PTHR38686">
    <property type="entry name" value="APOLIPOPROTEIN N-ACYLTRANSFERASE"/>
    <property type="match status" value="1"/>
</dbReference>
<dbReference type="OrthoDB" id="9811121at2"/>
<dbReference type="KEGG" id="dtn:DTL3_1313"/>
<dbReference type="InterPro" id="IPR036526">
    <property type="entry name" value="C-N_Hydrolase_sf"/>
</dbReference>
<keyword evidence="4 8" id="KW-0812">Transmembrane</keyword>
<dbReference type="GO" id="GO:0042158">
    <property type="term" value="P:lipoprotein biosynthetic process"/>
    <property type="evidence" value="ECO:0007669"/>
    <property type="project" value="UniProtKB-UniRule"/>
</dbReference>
<evidence type="ECO:0000313" key="10">
    <source>
        <dbReference type="EMBL" id="CEP78607.1"/>
    </source>
</evidence>
<comment type="pathway">
    <text evidence="8">Protein modification; lipoprotein biosynthesis (N-acyl transfer).</text>
</comment>
<keyword evidence="6 8" id="KW-0472">Membrane</keyword>
<keyword evidence="7 8" id="KW-0012">Acyltransferase</keyword>
<gene>
    <name evidence="8 10" type="primary">lnt</name>
    <name evidence="10" type="ORF">DTL3_1313</name>
</gene>
<evidence type="ECO:0000256" key="2">
    <source>
        <dbReference type="ARBA" id="ARBA00022475"/>
    </source>
</evidence>
<dbReference type="SUPFAM" id="SSF56317">
    <property type="entry name" value="Carbon-nitrogen hydrolase"/>
    <property type="match status" value="1"/>
</dbReference>
<dbReference type="Pfam" id="PF20154">
    <property type="entry name" value="LNT_N"/>
    <property type="match status" value="1"/>
</dbReference>
<dbReference type="CDD" id="cd07571">
    <property type="entry name" value="ALP_N-acyl_transferase"/>
    <property type="match status" value="1"/>
</dbReference>
<evidence type="ECO:0000256" key="5">
    <source>
        <dbReference type="ARBA" id="ARBA00022989"/>
    </source>
</evidence>
<feature type="transmembrane region" description="Helical" evidence="8">
    <location>
        <begin position="119"/>
        <end position="139"/>
    </location>
</feature>
<dbReference type="EC" id="2.3.1.269" evidence="8"/>
<dbReference type="InterPro" id="IPR004563">
    <property type="entry name" value="Apolipo_AcylTrfase"/>
</dbReference>
<dbReference type="AlphaFoldDB" id="A0A0C7NRX6"/>
<dbReference type="PROSITE" id="PS50263">
    <property type="entry name" value="CN_HYDROLASE"/>
    <property type="match status" value="1"/>
</dbReference>
<dbReference type="InterPro" id="IPR045378">
    <property type="entry name" value="LNT_N"/>
</dbReference>
<dbReference type="HAMAP" id="MF_01148">
    <property type="entry name" value="Lnt"/>
    <property type="match status" value="1"/>
</dbReference>
<evidence type="ECO:0000313" key="11">
    <source>
        <dbReference type="Proteomes" id="UP000032809"/>
    </source>
</evidence>
<accession>A0A0C7NRX6</accession>
<protein>
    <recommendedName>
        <fullName evidence="8">Apolipoprotein N-acyltransferase</fullName>
        <shortName evidence="8">ALP N-acyltransferase</shortName>
        <ecNumber evidence="8">2.3.1.269</ecNumber>
    </recommendedName>
</protein>
<evidence type="ECO:0000256" key="8">
    <source>
        <dbReference type="HAMAP-Rule" id="MF_01148"/>
    </source>
</evidence>
<evidence type="ECO:0000256" key="7">
    <source>
        <dbReference type="ARBA" id="ARBA00023315"/>
    </source>
</evidence>
<comment type="similarity">
    <text evidence="8">Belongs to the CN hydrolase family. Apolipoprotein N-acyltransferase subfamily.</text>
</comment>
<dbReference type="HOGENOM" id="CLU_019563_1_2_0"/>
<comment type="subcellular location">
    <subcellularLocation>
        <location evidence="1 8">Cell membrane</location>
        <topology evidence="1 8">Multi-pass membrane protein</topology>
    </subcellularLocation>
</comment>
<dbReference type="STRING" id="1006576.DTL3_1313"/>
<feature type="transmembrane region" description="Helical" evidence="8">
    <location>
        <begin position="159"/>
        <end position="182"/>
    </location>
</feature>
<keyword evidence="2 8" id="KW-1003">Cell membrane</keyword>
<dbReference type="UniPathway" id="UPA00666"/>
<feature type="transmembrane region" description="Helical" evidence="8">
    <location>
        <begin position="469"/>
        <end position="490"/>
    </location>
</feature>
<evidence type="ECO:0000256" key="4">
    <source>
        <dbReference type="ARBA" id="ARBA00022692"/>
    </source>
</evidence>
<feature type="transmembrane region" description="Helical" evidence="8">
    <location>
        <begin position="6"/>
        <end position="34"/>
    </location>
</feature>
<feature type="transmembrane region" description="Helical" evidence="8">
    <location>
        <begin position="46"/>
        <end position="66"/>
    </location>
</feature>
<dbReference type="RefSeq" id="WP_045088020.1">
    <property type="nucleotide sequence ID" value="NZ_LN824141.1"/>
</dbReference>
<evidence type="ECO:0000256" key="3">
    <source>
        <dbReference type="ARBA" id="ARBA00022679"/>
    </source>
</evidence>
<sequence>MQYFFTLISGILTGLAMPGNLFSFIIWFSLVFFLRNMVNSKNYYQRFLHTIIFSASMLVTTLWWLFPTLTKNIPQVLQNYPSFLGFLGFVGMIILLILPYLIIWLLAELFHRKNRTYNLLYLSLFYSLAFTSAEILREFGDLAFTGGNLAYALYDHTGLIQLVSIIGPMGITFIIVFVNSLIAFDKTRNRSINMLIIFSFIYLLNFSIVRFLPDINYTNNSIKIGAIQTNIPQEIKYSSDIYKNYSVFSKNISDFQSKDVDLIVFPESSFLEDISNSDVLDYMKMDIQNSSKPVIIGYPRFDGENYFNSVWFYNEYGTVINVYDKIKLTPFAEFLPYEAFFNNFQMFKLLRYYSPGEKFNIFEIDSKKFGVQICFETYFPEISASQVKKGAGFLIAVTNDGWFNSKTALLQHYTQGIFRALETRRDFVQISNTGLTGSIDRYGRITNVFKDRQENNGILYVNYNDSFTIYSQISALLKVIILILALLIAIF</sequence>
<feature type="domain" description="CN hydrolase" evidence="9">
    <location>
        <begin position="227"/>
        <end position="466"/>
    </location>
</feature>
<keyword evidence="11" id="KW-1185">Reference proteome</keyword>
<keyword evidence="5 8" id="KW-1133">Transmembrane helix</keyword>